<dbReference type="Pfam" id="PF00384">
    <property type="entry name" value="Molybdopterin"/>
    <property type="match status" value="1"/>
</dbReference>
<dbReference type="GO" id="GO:0046872">
    <property type="term" value="F:metal ion binding"/>
    <property type="evidence" value="ECO:0007669"/>
    <property type="project" value="UniProtKB-UniRule"/>
</dbReference>
<dbReference type="Pfam" id="PF22117">
    <property type="entry name" value="Fer4_Nqo3"/>
    <property type="match status" value="1"/>
</dbReference>
<dbReference type="AlphaFoldDB" id="A0A2R3QUX6"/>
<dbReference type="SMART" id="SM00929">
    <property type="entry name" value="NADH-G_4Fe-4S_3"/>
    <property type="match status" value="1"/>
</dbReference>
<dbReference type="PROSITE" id="PS00641">
    <property type="entry name" value="COMPLEX1_75K_1"/>
    <property type="match status" value="1"/>
</dbReference>
<comment type="cofactor">
    <cofactor evidence="14">
        <name>[2Fe-2S] cluster</name>
        <dbReference type="ChEBI" id="CHEBI:190135"/>
    </cofactor>
    <text evidence="14">Binds 1 [2Fe-2S] cluster per subunit.</text>
</comment>
<dbReference type="GO" id="GO:0003954">
    <property type="term" value="F:NADH dehydrogenase activity"/>
    <property type="evidence" value="ECO:0007669"/>
    <property type="project" value="TreeGrafter"/>
</dbReference>
<gene>
    <name evidence="18" type="ORF">C7A17_22975</name>
</gene>
<dbReference type="SMART" id="SM00926">
    <property type="entry name" value="Molybdop_Fe4S4"/>
    <property type="match status" value="1"/>
</dbReference>
<dbReference type="GO" id="GO:0051537">
    <property type="term" value="F:2 iron, 2 sulfur cluster binding"/>
    <property type="evidence" value="ECO:0007669"/>
    <property type="project" value="UniProtKB-UniRule"/>
</dbReference>
<evidence type="ECO:0000259" key="16">
    <source>
        <dbReference type="PROSITE" id="PS51669"/>
    </source>
</evidence>
<dbReference type="SUPFAM" id="SSF50692">
    <property type="entry name" value="ADC-like"/>
    <property type="match status" value="1"/>
</dbReference>
<keyword evidence="18" id="KW-0560">Oxidoreductase</keyword>
<proteinExistence type="inferred from homology"/>
<dbReference type="Proteomes" id="UP000238327">
    <property type="component" value="Chromosome"/>
</dbReference>
<dbReference type="GO" id="GO:0051539">
    <property type="term" value="F:4 iron, 4 sulfur cluster binding"/>
    <property type="evidence" value="ECO:0007669"/>
    <property type="project" value="UniProtKB-KW"/>
</dbReference>
<dbReference type="InterPro" id="IPR006963">
    <property type="entry name" value="Mopterin_OxRdtase_4Fe-4S_dom"/>
</dbReference>
<dbReference type="SUPFAM" id="SSF53706">
    <property type="entry name" value="Formate dehydrogenase/DMSO reductase, domains 1-3"/>
    <property type="match status" value="1"/>
</dbReference>
<dbReference type="FunFam" id="2.20.25.90:FF:000003">
    <property type="entry name" value="NADH-quinone oxidoreductase"/>
    <property type="match status" value="1"/>
</dbReference>
<dbReference type="InterPro" id="IPR001041">
    <property type="entry name" value="2Fe-2S_ferredoxin-type"/>
</dbReference>
<dbReference type="SUPFAM" id="SSF54862">
    <property type="entry name" value="4Fe-4S ferredoxins"/>
    <property type="match status" value="1"/>
</dbReference>
<accession>A0A2R3QUX6</accession>
<dbReference type="STRING" id="1001585.MDS_2352"/>
<dbReference type="PANTHER" id="PTHR43105:SF10">
    <property type="entry name" value="NADH-QUINONE OXIDOREDUCTASE SUBUNIT G"/>
    <property type="match status" value="1"/>
</dbReference>
<dbReference type="InterPro" id="IPR050123">
    <property type="entry name" value="Prok_molybdopt-oxidoreductase"/>
</dbReference>
<evidence type="ECO:0000313" key="19">
    <source>
        <dbReference type="Proteomes" id="UP000238327"/>
    </source>
</evidence>
<evidence type="ECO:0000313" key="18">
    <source>
        <dbReference type="EMBL" id="AVO55502.1"/>
    </source>
</evidence>
<reference evidence="18 19" key="1">
    <citation type="submission" date="2018-03" db="EMBL/GenBank/DDBJ databases">
        <title>Complete genome sequence and methylome analysis of Pseudomonas mendocina NEB 698.</title>
        <authorList>
            <person name="Morgan R.D."/>
        </authorList>
    </citation>
    <scope>NUCLEOTIDE SEQUENCE [LARGE SCALE GENOMIC DNA]</scope>
    <source>
        <strain evidence="18 19">NEB698</strain>
    </source>
</reference>
<name>A0A2R3QUX6_ECTME</name>
<dbReference type="Gene3D" id="3.40.50.740">
    <property type="match status" value="1"/>
</dbReference>
<dbReference type="InterPro" id="IPR036010">
    <property type="entry name" value="2Fe-2S_ferredoxin-like_sf"/>
</dbReference>
<keyword evidence="7 14" id="KW-1278">Translocase</keyword>
<dbReference type="GO" id="GO:0008137">
    <property type="term" value="F:NADH dehydrogenase (ubiquinone) activity"/>
    <property type="evidence" value="ECO:0007669"/>
    <property type="project" value="UniProtKB-UniRule"/>
</dbReference>
<dbReference type="PROSITE" id="PS51839">
    <property type="entry name" value="4FE4S_HC3"/>
    <property type="match status" value="1"/>
</dbReference>
<keyword evidence="10 14" id="KW-0520">NAD</keyword>
<dbReference type="GO" id="GO:0048038">
    <property type="term" value="F:quinone binding"/>
    <property type="evidence" value="ECO:0007669"/>
    <property type="project" value="UniProtKB-UniRule"/>
</dbReference>
<comment type="subunit">
    <text evidence="12">Composed of 13 different subunits. Subunits NuoCD, E, F, and G constitute the peripheral sector of the complex.</text>
</comment>
<evidence type="ECO:0000256" key="3">
    <source>
        <dbReference type="ARBA" id="ARBA00022485"/>
    </source>
</evidence>
<feature type="domain" description="2Fe-2S ferredoxin-type" evidence="15">
    <location>
        <begin position="1"/>
        <end position="83"/>
    </location>
</feature>
<dbReference type="InterPro" id="IPR019574">
    <property type="entry name" value="NADH_UbQ_OxRdtase_Gsu_4Fe4S-bd"/>
</dbReference>
<evidence type="ECO:0000256" key="4">
    <source>
        <dbReference type="ARBA" id="ARBA00022714"/>
    </source>
</evidence>
<dbReference type="FunFam" id="3.10.20.740:FF:000002">
    <property type="entry name" value="NADH-quinone oxidoreductase"/>
    <property type="match status" value="1"/>
</dbReference>
<organism evidence="18 19">
    <name type="scientific">Ectopseudomonas mendocina</name>
    <name type="common">Pseudomonas mendocina</name>
    <dbReference type="NCBI Taxonomy" id="300"/>
    <lineage>
        <taxon>Bacteria</taxon>
        <taxon>Pseudomonadati</taxon>
        <taxon>Pseudomonadota</taxon>
        <taxon>Gammaproteobacteria</taxon>
        <taxon>Pseudomonadales</taxon>
        <taxon>Pseudomonadaceae</taxon>
        <taxon>Ectopseudomonas</taxon>
    </lineage>
</organism>
<dbReference type="GO" id="GO:0016020">
    <property type="term" value="C:membrane"/>
    <property type="evidence" value="ECO:0007669"/>
    <property type="project" value="InterPro"/>
</dbReference>
<dbReference type="PROSITE" id="PS51085">
    <property type="entry name" value="2FE2S_FER_2"/>
    <property type="match status" value="1"/>
</dbReference>
<dbReference type="InterPro" id="IPR006656">
    <property type="entry name" value="Mopterin_OxRdtase"/>
</dbReference>
<dbReference type="InterPro" id="IPR054351">
    <property type="entry name" value="NADH_UbQ_OxRdtase_ferredoxin"/>
</dbReference>
<evidence type="ECO:0000256" key="9">
    <source>
        <dbReference type="ARBA" id="ARBA00023014"/>
    </source>
</evidence>
<feature type="domain" description="4Fe-4S His(Cys)3-ligated-type" evidence="17">
    <location>
        <begin position="83"/>
        <end position="122"/>
    </location>
</feature>
<dbReference type="OrthoDB" id="9810782at2"/>
<keyword evidence="11" id="KW-0830">Ubiquinone</keyword>
<dbReference type="Pfam" id="PF04879">
    <property type="entry name" value="Molybdop_Fe4S4"/>
    <property type="match status" value="1"/>
</dbReference>
<evidence type="ECO:0000256" key="12">
    <source>
        <dbReference type="ARBA" id="ARBA00026021"/>
    </source>
</evidence>
<dbReference type="PROSITE" id="PS00642">
    <property type="entry name" value="COMPLEX1_75K_2"/>
    <property type="match status" value="1"/>
</dbReference>
<dbReference type="FunFam" id="3.40.50.740:FF:000006">
    <property type="entry name" value="NADH-quinone oxidoreductase"/>
    <property type="match status" value="1"/>
</dbReference>
<sequence length="902" mass="97963">MATIHVDGKDFEVDGADNLLQACLSLGLDIPYFCWHPALGSVGACRQCAVKQYNDENDTRGRIVMSCMTPATDNTWISIDDEESKAFRASVVEWLMTNHPHDCPVCEEGGHCHLQDMTVMTGHNARRYRFTKRTHQNQELGPFISHEMNRCIACYRCVRYYKDYAGGTDLGVYGAHDNVYFGRVEDGVLESEFSGNLVEVCPTGVFTDKTHSERYNRKWDMQFAPSICHGCSSGCNISPGERYGEIRRIENRFNGSVNQYFLCDRGRFGYGYVNREDRPRQPLLAGQALSIDAALDKAAELLKGKRVIGIGSPRASLESNYALRELVGEGNYYSGIAAGELENIRLIRDVLQNGPLPTPTLRDVELHDAIFVLGEDLTQTAARLALALRQAVKGKATEIAAGARIQDWHMAAVQNVAQHALHPLFIASVGETRLDDVASESVHAAPADLARIGFAVAHAIDPSAPAVEGLESEARELVQRIADALINAKRPLIVSGASLGEKALIEAAANIASALKNREKNGSLSLVVPEANSLGLALLGGESVDAALEALSSGQADAVVVLENDLYRRADATKVDAALNAAQAVIVADHQSTATSERAHLLLPVASFAEGDGTLVSLEGRAQRFFQVYEPSYYDSNILIREGWRWLHALHSTLQGQAVDWTQLDQVTAACASSNPHLSGIKDAAPSASFRIKGLKLAREPHRYSGRTAMRANISVHEPRQPQDQDSAFAFSMEGYSGTQEDRQQIPFAWSPGWNSPQAWNKFQDEVGGHLRAGDPGVRLIEAKGETLPWFAINAPFNPAQGTWQAVALHHLFGSEENSSRAAPVQTRIPQPYVALAKDEADRLGVNDGALLTLTVAGQTLRLPLQVREELALGVVGLPVGLSGIPAVFAGASVTNLQEAAQ</sequence>
<evidence type="ECO:0000256" key="2">
    <source>
        <dbReference type="ARBA" id="ARBA00005404"/>
    </source>
</evidence>
<dbReference type="GO" id="GO:0042773">
    <property type="term" value="P:ATP synthesis coupled electron transport"/>
    <property type="evidence" value="ECO:0007669"/>
    <property type="project" value="InterPro"/>
</dbReference>
<evidence type="ECO:0000256" key="10">
    <source>
        <dbReference type="ARBA" id="ARBA00023027"/>
    </source>
</evidence>
<dbReference type="CDD" id="cd02788">
    <property type="entry name" value="MopB_CT_NDH-1_NuoG2-N7"/>
    <property type="match status" value="1"/>
</dbReference>
<protein>
    <recommendedName>
        <fullName evidence="14">NADH-quinone oxidoreductase</fullName>
        <ecNumber evidence="14">7.1.1.-</ecNumber>
    </recommendedName>
</protein>
<evidence type="ECO:0000259" key="15">
    <source>
        <dbReference type="PROSITE" id="PS51085"/>
    </source>
</evidence>
<evidence type="ECO:0000256" key="13">
    <source>
        <dbReference type="ARBA" id="ARBA00047712"/>
    </source>
</evidence>
<dbReference type="SUPFAM" id="SSF54292">
    <property type="entry name" value="2Fe-2S ferredoxin-like"/>
    <property type="match status" value="1"/>
</dbReference>
<feature type="domain" description="4Fe-4S Mo/W bis-MGD-type" evidence="16">
    <location>
        <begin position="221"/>
        <end position="277"/>
    </location>
</feature>
<dbReference type="Pfam" id="PF13510">
    <property type="entry name" value="Fer2_4"/>
    <property type="match status" value="1"/>
</dbReference>
<dbReference type="Pfam" id="PF10588">
    <property type="entry name" value="NADH-G_4Fe-4S_3"/>
    <property type="match status" value="1"/>
</dbReference>
<dbReference type="RefSeq" id="WP_106740969.1">
    <property type="nucleotide sequence ID" value="NZ_CP027657.1"/>
</dbReference>
<dbReference type="InterPro" id="IPR010228">
    <property type="entry name" value="NADH_UbQ_OxRdtase_Gsu"/>
</dbReference>
<evidence type="ECO:0000256" key="7">
    <source>
        <dbReference type="ARBA" id="ARBA00022967"/>
    </source>
</evidence>
<keyword evidence="9 14" id="KW-0411">Iron-sulfur</keyword>
<comment type="cofactor">
    <cofactor evidence="1 14">
        <name>[4Fe-4S] cluster</name>
        <dbReference type="ChEBI" id="CHEBI:49883"/>
    </cofactor>
</comment>
<dbReference type="PANTHER" id="PTHR43105">
    <property type="entry name" value="RESPIRATORY NITRATE REDUCTASE"/>
    <property type="match status" value="1"/>
</dbReference>
<evidence type="ECO:0000256" key="1">
    <source>
        <dbReference type="ARBA" id="ARBA00001966"/>
    </source>
</evidence>
<evidence type="ECO:0000256" key="8">
    <source>
        <dbReference type="ARBA" id="ARBA00023004"/>
    </source>
</evidence>
<keyword evidence="6 14" id="KW-0479">Metal-binding</keyword>
<evidence type="ECO:0000259" key="17">
    <source>
        <dbReference type="PROSITE" id="PS51839"/>
    </source>
</evidence>
<dbReference type="CDD" id="cd02771">
    <property type="entry name" value="MopB_NDH-1_NuoG2-N7"/>
    <property type="match status" value="1"/>
</dbReference>
<dbReference type="EC" id="7.1.1.-" evidence="14"/>
<comment type="function">
    <text evidence="14">NDH-1 shuttles electrons from NADH, via FMN and iron-sulfur (Fe-S) centers, to quinones in the respiratory chain. Couples the redox reaction to proton translocation (for every two electrons transferred, four hydrogen ions are translocated across the cytoplasmic membrane), and thus conserves the redox energy in a proton gradient.</text>
</comment>
<comment type="catalytic activity">
    <reaction evidence="13 14">
        <text>a quinone + NADH + 5 H(+)(in) = a quinol + NAD(+) + 4 H(+)(out)</text>
        <dbReference type="Rhea" id="RHEA:57888"/>
        <dbReference type="ChEBI" id="CHEBI:15378"/>
        <dbReference type="ChEBI" id="CHEBI:24646"/>
        <dbReference type="ChEBI" id="CHEBI:57540"/>
        <dbReference type="ChEBI" id="CHEBI:57945"/>
        <dbReference type="ChEBI" id="CHEBI:132124"/>
    </reaction>
</comment>
<keyword evidence="4 14" id="KW-0001">2Fe-2S</keyword>
<dbReference type="Gene3D" id="3.30.200.210">
    <property type="match status" value="1"/>
</dbReference>
<dbReference type="NCBIfam" id="TIGR01973">
    <property type="entry name" value="NuoG"/>
    <property type="match status" value="1"/>
</dbReference>
<keyword evidence="3 14" id="KW-0004">4Fe-4S</keyword>
<dbReference type="EMBL" id="CP027657">
    <property type="protein sequence ID" value="AVO55502.1"/>
    <property type="molecule type" value="Genomic_DNA"/>
</dbReference>
<dbReference type="InterPro" id="IPR009010">
    <property type="entry name" value="Asp_de-COase-like_dom_sf"/>
</dbReference>
<evidence type="ECO:0000256" key="5">
    <source>
        <dbReference type="ARBA" id="ARBA00022719"/>
    </source>
</evidence>
<evidence type="ECO:0000256" key="6">
    <source>
        <dbReference type="ARBA" id="ARBA00022723"/>
    </source>
</evidence>
<keyword evidence="8 14" id="KW-0408">Iron</keyword>
<dbReference type="PROSITE" id="PS51669">
    <property type="entry name" value="4FE4S_MOW_BIS_MGD"/>
    <property type="match status" value="1"/>
</dbReference>
<evidence type="ECO:0000256" key="11">
    <source>
        <dbReference type="ARBA" id="ARBA00023075"/>
    </source>
</evidence>
<dbReference type="Gene3D" id="3.10.20.740">
    <property type="match status" value="1"/>
</dbReference>
<keyword evidence="5 14" id="KW-0874">Quinone</keyword>
<comment type="similarity">
    <text evidence="2 14">Belongs to the complex I 75 kDa subunit family.</text>
</comment>
<dbReference type="InterPro" id="IPR000283">
    <property type="entry name" value="NADH_UbQ_OxRdtase_75kDa_su_CS"/>
</dbReference>
<dbReference type="PROSITE" id="PS00643">
    <property type="entry name" value="COMPLEX1_75K_3"/>
    <property type="match status" value="1"/>
</dbReference>
<evidence type="ECO:0000256" key="14">
    <source>
        <dbReference type="RuleBase" id="RU003525"/>
    </source>
</evidence>
<dbReference type="CDD" id="cd00207">
    <property type="entry name" value="fer2"/>
    <property type="match status" value="1"/>
</dbReference>